<evidence type="ECO:0000313" key="1">
    <source>
        <dbReference type="EMBL" id="RBP02497.1"/>
    </source>
</evidence>
<evidence type="ECO:0008006" key="3">
    <source>
        <dbReference type="Google" id="ProtNLM"/>
    </source>
</evidence>
<name>A0A366EJA0_9BACI</name>
<dbReference type="RefSeq" id="WP_113970564.1">
    <property type="nucleotide sequence ID" value="NZ_QNRJ01000014.1"/>
</dbReference>
<dbReference type="Proteomes" id="UP000252118">
    <property type="component" value="Unassembled WGS sequence"/>
</dbReference>
<proteinExistence type="predicted"/>
<comment type="caution">
    <text evidence="1">The sequence shown here is derived from an EMBL/GenBank/DDBJ whole genome shotgun (WGS) entry which is preliminary data.</text>
</comment>
<dbReference type="OrthoDB" id="2455619at2"/>
<accession>A0A366EJA0</accession>
<protein>
    <recommendedName>
        <fullName evidence="3">YwqI/YxiC family protein</fullName>
    </recommendedName>
</protein>
<organism evidence="1 2">
    <name type="scientific">Rossellomorea aquimaris</name>
    <dbReference type="NCBI Taxonomy" id="189382"/>
    <lineage>
        <taxon>Bacteria</taxon>
        <taxon>Bacillati</taxon>
        <taxon>Bacillota</taxon>
        <taxon>Bacilli</taxon>
        <taxon>Bacillales</taxon>
        <taxon>Bacillaceae</taxon>
        <taxon>Rossellomorea</taxon>
    </lineage>
</organism>
<evidence type="ECO:0000313" key="2">
    <source>
        <dbReference type="Proteomes" id="UP000252118"/>
    </source>
</evidence>
<dbReference type="InterPro" id="IPR046318">
    <property type="entry name" value="DUF5344"/>
</dbReference>
<gene>
    <name evidence="1" type="ORF">DET59_11460</name>
</gene>
<sequence>MGEELKIRYSAVEQAVTDIDHASESLTTEMPVKTAGSNRLDVTKRINVLNHQLSEISKMYRELLAENNQSVKQSLISMEEADRELSSSIKLR</sequence>
<dbReference type="AlphaFoldDB" id="A0A366EJA0"/>
<dbReference type="Pfam" id="PF17279">
    <property type="entry name" value="DUF5344"/>
    <property type="match status" value="1"/>
</dbReference>
<dbReference type="EMBL" id="QNRJ01000014">
    <property type="protein sequence ID" value="RBP02497.1"/>
    <property type="molecule type" value="Genomic_DNA"/>
</dbReference>
<reference evidence="1 2" key="1">
    <citation type="submission" date="2018-06" db="EMBL/GenBank/DDBJ databases">
        <title>Freshwater and sediment microbial communities from various areas in North America, analyzing microbe dynamics in response to fracking.</title>
        <authorList>
            <person name="Lamendella R."/>
        </authorList>
    </citation>
    <scope>NUCLEOTIDE SEQUENCE [LARGE SCALE GENOMIC DNA]</scope>
    <source>
        <strain evidence="1 2">97B</strain>
    </source>
</reference>